<name>A0A4R6TV01_9GAMM</name>
<reference evidence="1 2" key="1">
    <citation type="submission" date="2019-03" db="EMBL/GenBank/DDBJ databases">
        <title>Genomic Encyclopedia of Type Strains, Phase IV (KMG-IV): sequencing the most valuable type-strain genomes for metagenomic binning, comparative biology and taxonomic classification.</title>
        <authorList>
            <person name="Goeker M."/>
        </authorList>
    </citation>
    <scope>NUCLEOTIDE SEQUENCE [LARGE SCALE GENOMIC DNA]</scope>
    <source>
        <strain evidence="1 2">DSM 28679</strain>
    </source>
</reference>
<proteinExistence type="predicted"/>
<evidence type="ECO:0000313" key="1">
    <source>
        <dbReference type="EMBL" id="TDQ37006.1"/>
    </source>
</evidence>
<dbReference type="Proteomes" id="UP000294575">
    <property type="component" value="Unassembled WGS sequence"/>
</dbReference>
<comment type="caution">
    <text evidence="1">The sequence shown here is derived from an EMBL/GenBank/DDBJ whole genome shotgun (WGS) entry which is preliminary data.</text>
</comment>
<dbReference type="EMBL" id="SNYK01000009">
    <property type="protein sequence ID" value="TDQ37006.1"/>
    <property type="molecule type" value="Genomic_DNA"/>
</dbReference>
<protein>
    <submittedName>
        <fullName evidence="1">Uncharacterized protein</fullName>
    </submittedName>
</protein>
<sequence length="53" mass="5746">MKKQSKPALPLTCIHCKQAVAIPDFVKPGQVWVGTCSNGHKALYSCPAPHETQ</sequence>
<dbReference type="AlphaFoldDB" id="A0A4R6TV01"/>
<accession>A0A4R6TV01</accession>
<gene>
    <name evidence="1" type="ORF">DFQ45_1095</name>
</gene>
<keyword evidence="2" id="KW-1185">Reference proteome</keyword>
<evidence type="ECO:0000313" key="2">
    <source>
        <dbReference type="Proteomes" id="UP000294575"/>
    </source>
</evidence>
<organism evidence="1 2">
    <name type="scientific">Thiopseudomonas denitrificans</name>
    <dbReference type="NCBI Taxonomy" id="1501432"/>
    <lineage>
        <taxon>Bacteria</taxon>
        <taxon>Pseudomonadati</taxon>
        <taxon>Pseudomonadota</taxon>
        <taxon>Gammaproteobacteria</taxon>
        <taxon>Pseudomonadales</taxon>
        <taxon>Pseudomonadaceae</taxon>
        <taxon>Thiopseudomonas</taxon>
    </lineage>
</organism>